<dbReference type="EC" id="2.1.1.63" evidence="8"/>
<dbReference type="InterPro" id="IPR036631">
    <property type="entry name" value="MGMT_N_sf"/>
</dbReference>
<keyword evidence="8" id="KW-0963">Cytoplasm</keyword>
<feature type="domain" description="Methylated-DNA-[protein]-cysteine S-methyltransferase DNA binding" evidence="10">
    <location>
        <begin position="126"/>
        <end position="200"/>
    </location>
</feature>
<comment type="function">
    <text evidence="8">Involved in the cellular defense against the biological effects of O6-methylguanine (O6-MeG) and O4-methylthymine (O4-MeT) in DNA. Repairs the methylated nucleobase in DNA by stoichiometrically transferring the methyl group to a cysteine residue in the enzyme. This is a suicide reaction: the enzyme is irreversibly inactivated.</text>
</comment>
<dbReference type="InterPro" id="IPR036388">
    <property type="entry name" value="WH-like_DNA-bd_sf"/>
</dbReference>
<evidence type="ECO:0000313" key="12">
    <source>
        <dbReference type="EMBL" id="MDI5970324.1"/>
    </source>
</evidence>
<dbReference type="Pfam" id="PF01035">
    <property type="entry name" value="DNA_binding_1"/>
    <property type="match status" value="1"/>
</dbReference>
<dbReference type="NCBIfam" id="TIGR00589">
    <property type="entry name" value="ogt"/>
    <property type="match status" value="1"/>
</dbReference>
<dbReference type="GO" id="GO:0005737">
    <property type="term" value="C:cytoplasm"/>
    <property type="evidence" value="ECO:0007669"/>
    <property type="project" value="UniProtKB-SubCell"/>
</dbReference>
<name>A0AA90H424_9ACTN</name>
<accession>A0AA90H424</accession>
<dbReference type="EMBL" id="JABXJJ020000014">
    <property type="protein sequence ID" value="MDI5970324.1"/>
    <property type="molecule type" value="Genomic_DNA"/>
</dbReference>
<evidence type="ECO:0000256" key="6">
    <source>
        <dbReference type="ARBA" id="ARBA00023204"/>
    </source>
</evidence>
<sequence>MTTSATAPGGGTPAAEPPAQRQPAGGTAVRWTVLDDMPIGPLLVAATPQGLVKVEFRAGERAVRSVLGRLAARFGTEPVRDDAPAPDSVLGRAAAELRAYFAGTLRDFTVPLDWSLSGGFNLRVLLELAASVPYGGVVGYQTLADRVGEPGAARAVGVAMGSNPLPVVVACHRVVESNGNLGGFGGGLPIKRQLLALEGVLPEPLF</sequence>
<dbReference type="Gene3D" id="1.10.10.10">
    <property type="entry name" value="Winged helix-like DNA-binding domain superfamily/Winged helix DNA-binding domain"/>
    <property type="match status" value="1"/>
</dbReference>
<keyword evidence="6 8" id="KW-0234">DNA repair</keyword>
<keyword evidence="3 8" id="KW-0489">Methyltransferase</keyword>
<evidence type="ECO:0000256" key="7">
    <source>
        <dbReference type="ARBA" id="ARBA00049348"/>
    </source>
</evidence>
<evidence type="ECO:0000256" key="8">
    <source>
        <dbReference type="HAMAP-Rule" id="MF_00772"/>
    </source>
</evidence>
<dbReference type="GO" id="GO:0032259">
    <property type="term" value="P:methylation"/>
    <property type="evidence" value="ECO:0007669"/>
    <property type="project" value="UniProtKB-KW"/>
</dbReference>
<evidence type="ECO:0000256" key="4">
    <source>
        <dbReference type="ARBA" id="ARBA00022679"/>
    </source>
</evidence>
<feature type="domain" description="Methylguanine DNA methyltransferase ribonuclease-like" evidence="11">
    <location>
        <begin position="31"/>
        <end position="113"/>
    </location>
</feature>
<gene>
    <name evidence="12" type="ORF">POF50_013385</name>
</gene>
<feature type="active site" description="Nucleophile; methyl group acceptor" evidence="8">
    <location>
        <position position="171"/>
    </location>
</feature>
<evidence type="ECO:0000259" key="10">
    <source>
        <dbReference type="Pfam" id="PF01035"/>
    </source>
</evidence>
<dbReference type="SUPFAM" id="SSF46767">
    <property type="entry name" value="Methylated DNA-protein cysteine methyltransferase, C-terminal domain"/>
    <property type="match status" value="1"/>
</dbReference>
<dbReference type="InterPro" id="IPR014048">
    <property type="entry name" value="MethylDNA_cys_MeTrfase_DNA-bd"/>
</dbReference>
<feature type="compositionally biased region" description="Low complexity" evidence="9">
    <location>
        <begin position="1"/>
        <end position="24"/>
    </location>
</feature>
<comment type="similarity">
    <text evidence="2 8">Belongs to the MGMT family.</text>
</comment>
<evidence type="ECO:0000256" key="9">
    <source>
        <dbReference type="SAM" id="MobiDB-lite"/>
    </source>
</evidence>
<comment type="miscellaneous">
    <text evidence="8">This enzyme catalyzes only one turnover and therefore is not strictly catalytic. According to one definition, an enzyme is a biocatalyst that acts repeatedly and over many reaction cycles.</text>
</comment>
<keyword evidence="5 8" id="KW-0227">DNA damage</keyword>
<dbReference type="PANTHER" id="PTHR46460:SF1">
    <property type="entry name" value="METHYLATED-DNA--PROTEIN-CYSTEINE METHYLTRANSFERASE"/>
    <property type="match status" value="1"/>
</dbReference>
<evidence type="ECO:0000256" key="1">
    <source>
        <dbReference type="ARBA" id="ARBA00001286"/>
    </source>
</evidence>
<dbReference type="HAMAP" id="MF_00772">
    <property type="entry name" value="OGT"/>
    <property type="match status" value="1"/>
</dbReference>
<dbReference type="Gene3D" id="3.30.160.70">
    <property type="entry name" value="Methylated DNA-protein cysteine methyltransferase domain"/>
    <property type="match status" value="1"/>
</dbReference>
<reference evidence="12" key="1">
    <citation type="submission" date="2023-05" db="EMBL/GenBank/DDBJ databases">
        <title>Streptantibioticus silvisoli sp. nov., acidotolerant actinomycetes 1 from pine litter.</title>
        <authorList>
            <person name="Swiecimska M."/>
            <person name="Golinska P."/>
            <person name="Sangal V."/>
            <person name="Wachnowicz B."/>
            <person name="Goodfellow M."/>
        </authorList>
    </citation>
    <scope>NUCLEOTIDE SEQUENCE</scope>
    <source>
        <strain evidence="12">SL13</strain>
    </source>
</reference>
<keyword evidence="4 8" id="KW-0808">Transferase</keyword>
<evidence type="ECO:0000256" key="3">
    <source>
        <dbReference type="ARBA" id="ARBA00022603"/>
    </source>
</evidence>
<dbReference type="InterPro" id="IPR036217">
    <property type="entry name" value="MethylDNA_cys_MeTrfase_DNAb"/>
</dbReference>
<dbReference type="AlphaFoldDB" id="A0AA90H424"/>
<comment type="catalytic activity">
    <reaction evidence="7 8">
        <text>a 6-O-methyl-2'-deoxyguanosine in DNA + L-cysteinyl-[protein] = S-methyl-L-cysteinyl-[protein] + a 2'-deoxyguanosine in DNA</text>
        <dbReference type="Rhea" id="RHEA:24000"/>
        <dbReference type="Rhea" id="RHEA-COMP:10131"/>
        <dbReference type="Rhea" id="RHEA-COMP:10132"/>
        <dbReference type="Rhea" id="RHEA-COMP:11367"/>
        <dbReference type="Rhea" id="RHEA-COMP:11368"/>
        <dbReference type="ChEBI" id="CHEBI:29950"/>
        <dbReference type="ChEBI" id="CHEBI:82612"/>
        <dbReference type="ChEBI" id="CHEBI:85445"/>
        <dbReference type="ChEBI" id="CHEBI:85448"/>
        <dbReference type="EC" id="2.1.1.63"/>
    </reaction>
</comment>
<comment type="subcellular location">
    <subcellularLocation>
        <location evidence="8">Cytoplasm</location>
    </subcellularLocation>
</comment>
<dbReference type="InterPro" id="IPR023546">
    <property type="entry name" value="MGMT"/>
</dbReference>
<dbReference type="GO" id="GO:0003908">
    <property type="term" value="F:methylated-DNA-[protein]-cysteine S-methyltransferase activity"/>
    <property type="evidence" value="ECO:0007669"/>
    <property type="project" value="UniProtKB-UniRule"/>
</dbReference>
<organism evidence="12">
    <name type="scientific">Streptantibioticus silvisoli</name>
    <dbReference type="NCBI Taxonomy" id="2705255"/>
    <lineage>
        <taxon>Bacteria</taxon>
        <taxon>Bacillati</taxon>
        <taxon>Actinomycetota</taxon>
        <taxon>Actinomycetes</taxon>
        <taxon>Kitasatosporales</taxon>
        <taxon>Streptomycetaceae</taxon>
        <taxon>Streptantibioticus</taxon>
    </lineage>
</organism>
<dbReference type="PANTHER" id="PTHR46460">
    <property type="entry name" value="METHYLATED-DNA--PROTEIN-CYSTEINE METHYLTRANSFERASE"/>
    <property type="match status" value="1"/>
</dbReference>
<evidence type="ECO:0000256" key="5">
    <source>
        <dbReference type="ARBA" id="ARBA00022763"/>
    </source>
</evidence>
<dbReference type="CDD" id="cd06445">
    <property type="entry name" value="ATase"/>
    <property type="match status" value="1"/>
</dbReference>
<proteinExistence type="inferred from homology"/>
<dbReference type="InterPro" id="IPR008332">
    <property type="entry name" value="MethylG_MeTrfase_N"/>
</dbReference>
<feature type="region of interest" description="Disordered" evidence="9">
    <location>
        <begin position="1"/>
        <end position="25"/>
    </location>
</feature>
<comment type="catalytic activity">
    <reaction evidence="1 8">
        <text>a 4-O-methyl-thymidine in DNA + L-cysteinyl-[protein] = a thymidine in DNA + S-methyl-L-cysteinyl-[protein]</text>
        <dbReference type="Rhea" id="RHEA:53428"/>
        <dbReference type="Rhea" id="RHEA-COMP:10131"/>
        <dbReference type="Rhea" id="RHEA-COMP:10132"/>
        <dbReference type="Rhea" id="RHEA-COMP:13555"/>
        <dbReference type="Rhea" id="RHEA-COMP:13556"/>
        <dbReference type="ChEBI" id="CHEBI:29950"/>
        <dbReference type="ChEBI" id="CHEBI:82612"/>
        <dbReference type="ChEBI" id="CHEBI:137386"/>
        <dbReference type="ChEBI" id="CHEBI:137387"/>
        <dbReference type="EC" id="2.1.1.63"/>
    </reaction>
</comment>
<evidence type="ECO:0000259" key="11">
    <source>
        <dbReference type="Pfam" id="PF02870"/>
    </source>
</evidence>
<dbReference type="Pfam" id="PF02870">
    <property type="entry name" value="Methyltransf_1N"/>
    <property type="match status" value="1"/>
</dbReference>
<dbReference type="RefSeq" id="WP_271314321.1">
    <property type="nucleotide sequence ID" value="NZ_JABXJJ020000014.1"/>
</dbReference>
<dbReference type="SUPFAM" id="SSF53155">
    <property type="entry name" value="Methylated DNA-protein cysteine methyltransferase domain"/>
    <property type="match status" value="1"/>
</dbReference>
<dbReference type="GO" id="GO:0006307">
    <property type="term" value="P:DNA alkylation repair"/>
    <property type="evidence" value="ECO:0007669"/>
    <property type="project" value="UniProtKB-UniRule"/>
</dbReference>
<evidence type="ECO:0000256" key="2">
    <source>
        <dbReference type="ARBA" id="ARBA00008711"/>
    </source>
</evidence>
<dbReference type="FunFam" id="1.10.10.10:FF:000214">
    <property type="entry name" value="Methylated-DNA--protein-cysteine methyltransferase"/>
    <property type="match status" value="1"/>
</dbReference>
<comment type="caution">
    <text evidence="12">The sequence shown here is derived from an EMBL/GenBank/DDBJ whole genome shotgun (WGS) entry which is preliminary data.</text>
</comment>
<protein>
    <recommendedName>
        <fullName evidence="8">Methylated-DNA--protein-cysteine methyltransferase</fullName>
        <ecNumber evidence="8">2.1.1.63</ecNumber>
    </recommendedName>
    <alternativeName>
        <fullName evidence="8">6-O-methylguanine-DNA methyltransferase</fullName>
        <shortName evidence="8">MGMT</shortName>
    </alternativeName>
    <alternativeName>
        <fullName evidence="8">O-6-methylguanine-DNA-alkyltransferase</fullName>
    </alternativeName>
</protein>